<dbReference type="STRING" id="1407055.NITUZ_50016"/>
<proteinExistence type="predicted"/>
<comment type="caution">
    <text evidence="2">The sequence shown here is derived from an EMBL/GenBank/DDBJ whole genome shotgun (WGS) entry which is preliminary data.</text>
</comment>
<dbReference type="OrthoDB" id="11861at2157"/>
<evidence type="ECO:0000313" key="3">
    <source>
        <dbReference type="Proteomes" id="UP000018159"/>
    </source>
</evidence>
<accession>V6AV92</accession>
<dbReference type="GO" id="GO:0016757">
    <property type="term" value="F:glycosyltransferase activity"/>
    <property type="evidence" value="ECO:0007669"/>
    <property type="project" value="InterPro"/>
</dbReference>
<dbReference type="Pfam" id="PF00534">
    <property type="entry name" value="Glycos_transf_1"/>
    <property type="match status" value="1"/>
</dbReference>
<gene>
    <name evidence="2" type="ORF">NITUZ_50016</name>
</gene>
<sequence>MKVLHAGNMANLGYVICRHLRKTGLDVELLIEKNPPKGSDPLRFDPTLNNQYPDWISFFDKSKSSWKLDVIRKMREKKYDLIHAYVEFPIFAYFSGKPFLAHTQGSDFREMAQSKTLRGFLLRRAYRKAKAVLFFQPDHLPLFSKLKLYNGIFIAPLWDTTFFRAYSNKANNKKFTIFHPANLEFRLKGNDKLIKGYAEFVKNYPESNLIIVDRGIDSHKIHEMVKNLSIEDKVEFIDGPLNASQLLKYYNQSDVIADQFVLGALGSIGWETFSCKKPLLAFANEKQYRDVYGESPPVVNAFSSKDICISLTKLTNNEFRKEIGNKGYEWLTKYHSPVLFTEKIMKIYNCFKQKQTSQRLKSINNMV</sequence>
<protein>
    <recommendedName>
        <fullName evidence="1">Glycosyl transferase family 1 domain-containing protein</fullName>
    </recommendedName>
</protein>
<dbReference type="EMBL" id="CBTY010000010">
    <property type="protein sequence ID" value="CDI06469.1"/>
    <property type="molecule type" value="Genomic_DNA"/>
</dbReference>
<evidence type="ECO:0000313" key="2">
    <source>
        <dbReference type="EMBL" id="CDI06469.1"/>
    </source>
</evidence>
<dbReference type="RefSeq" id="WP_048197135.1">
    <property type="nucleotide sequence ID" value="NZ_CBTY010000010.1"/>
</dbReference>
<dbReference type="InterPro" id="IPR001296">
    <property type="entry name" value="Glyco_trans_1"/>
</dbReference>
<dbReference type="AlphaFoldDB" id="V6AV92"/>
<name>V6AV92_9ARCH</name>
<dbReference type="PANTHER" id="PTHR12526">
    <property type="entry name" value="GLYCOSYLTRANSFERASE"/>
    <property type="match status" value="1"/>
</dbReference>
<dbReference type="Proteomes" id="UP000018159">
    <property type="component" value="Unassembled WGS sequence"/>
</dbReference>
<evidence type="ECO:0000259" key="1">
    <source>
        <dbReference type="Pfam" id="PF00534"/>
    </source>
</evidence>
<reference evidence="2 3" key="1">
    <citation type="journal article" date="2013" name="PLoS ONE">
        <title>Enrichment and Genome Sequence of the Group I.1a Ammonia-Oxidizing Archaeon ?Ca. Nitrosotenuis uzonensis? Representing a Clade Globally.</title>
        <authorList>
            <person name="Lebedeva E.V."/>
            <person name="Hatzenpichler R."/>
            <person name="Pelletier E."/>
            <person name="Schuster N."/>
            <person name="Hauzmayer S."/>
            <person name="Bulaev A."/>
            <person name="Grigor'eva N.V."/>
            <person name="Galushko A."/>
            <person name="Schmid M."/>
            <person name="Palatinszky M."/>
            <person name="Le Paslier D."/>
            <person name="Daims H."/>
            <person name="Wagner M."/>
        </authorList>
    </citation>
    <scope>NUCLEOTIDE SEQUENCE [LARGE SCALE GENOMIC DNA]</scope>
    <source>
        <strain evidence="2 3">N4</strain>
    </source>
</reference>
<organism evidence="2 3">
    <name type="scientific">Candidatus Nitrosotenuis uzonensis</name>
    <dbReference type="NCBI Taxonomy" id="1407055"/>
    <lineage>
        <taxon>Archaea</taxon>
        <taxon>Nitrososphaerota</taxon>
        <taxon>Candidatus Nitrosotenuis</taxon>
    </lineage>
</organism>
<dbReference type="Gene3D" id="3.40.50.2000">
    <property type="entry name" value="Glycogen Phosphorylase B"/>
    <property type="match status" value="2"/>
</dbReference>
<keyword evidence="3" id="KW-1185">Reference proteome</keyword>
<dbReference type="SUPFAM" id="SSF53756">
    <property type="entry name" value="UDP-Glycosyltransferase/glycogen phosphorylase"/>
    <property type="match status" value="1"/>
</dbReference>
<feature type="domain" description="Glycosyl transferase family 1" evidence="1">
    <location>
        <begin position="168"/>
        <end position="329"/>
    </location>
</feature>